<gene>
    <name evidence="3" type="ORF">VPNG_01497</name>
</gene>
<reference evidence="3 4" key="1">
    <citation type="submission" date="2015-09" db="EMBL/GenBank/DDBJ databases">
        <title>Host preference determinants of Valsa canker pathogens revealed by comparative genomics.</title>
        <authorList>
            <person name="Yin Z."/>
            <person name="Huang L."/>
        </authorList>
    </citation>
    <scope>NUCLEOTIDE SEQUENCE [LARGE SCALE GENOMIC DNA]</scope>
    <source>
        <strain evidence="3 4">SXYLt</strain>
    </source>
</reference>
<feature type="signal peptide" evidence="1">
    <location>
        <begin position="1"/>
        <end position="19"/>
    </location>
</feature>
<dbReference type="InterPro" id="IPR029226">
    <property type="entry name" value="Ecp2-like"/>
</dbReference>
<keyword evidence="4" id="KW-1185">Reference proteome</keyword>
<feature type="domain" description="Ecp2 effector protein-like" evidence="2">
    <location>
        <begin position="118"/>
        <end position="187"/>
    </location>
</feature>
<feature type="chain" id="PRO_5019117104" description="Ecp2 effector protein-like domain-containing protein" evidence="1">
    <location>
        <begin position="20"/>
        <end position="269"/>
    </location>
</feature>
<dbReference type="InParanoid" id="A0A423XK32"/>
<name>A0A423XK32_9PEZI</name>
<dbReference type="AlphaFoldDB" id="A0A423XK32"/>
<accession>A0A423XK32</accession>
<comment type="caution">
    <text evidence="3">The sequence shown here is derived from an EMBL/GenBank/DDBJ whole genome shotgun (WGS) entry which is preliminary data.</text>
</comment>
<evidence type="ECO:0000259" key="2">
    <source>
        <dbReference type="Pfam" id="PF14856"/>
    </source>
</evidence>
<keyword evidence="1" id="KW-0732">Signal</keyword>
<dbReference type="EMBL" id="LKEB01000004">
    <property type="protein sequence ID" value="ROW16787.1"/>
    <property type="molecule type" value="Genomic_DNA"/>
</dbReference>
<sequence>MKLYLIALLTLLSIATALGASIKDDGMIEYNTTMPDGSVLSHEVHQRAKFYSLNDKRDGSDSSAFKVTNLPSDVFSNATAASPNGTLPGPEELFQFTWTDTGFKWNDMNYCGWNMLWATQTDGPWVEDCLKLADIWAVMPGFWEVSDWGGDIDLNRLVRYQTCELHVASHDGRGDDVRIGNADVVIFSLQAAAMGWLAKKTRLALMYAVQAFPACYDLDTGGRAAVEFQVKRNPHVPVPTNTGSWPVLTATPTETNYGHPYPTSFYTSH</sequence>
<evidence type="ECO:0000313" key="4">
    <source>
        <dbReference type="Proteomes" id="UP000285146"/>
    </source>
</evidence>
<evidence type="ECO:0000313" key="3">
    <source>
        <dbReference type="EMBL" id="ROW16787.1"/>
    </source>
</evidence>
<dbReference type="Pfam" id="PF14856">
    <property type="entry name" value="Hce2"/>
    <property type="match status" value="1"/>
</dbReference>
<proteinExistence type="predicted"/>
<dbReference type="Proteomes" id="UP000285146">
    <property type="component" value="Unassembled WGS sequence"/>
</dbReference>
<protein>
    <recommendedName>
        <fullName evidence="2">Ecp2 effector protein-like domain-containing protein</fullName>
    </recommendedName>
</protein>
<evidence type="ECO:0000256" key="1">
    <source>
        <dbReference type="SAM" id="SignalP"/>
    </source>
</evidence>
<organism evidence="3 4">
    <name type="scientific">Cytospora leucostoma</name>
    <dbReference type="NCBI Taxonomy" id="1230097"/>
    <lineage>
        <taxon>Eukaryota</taxon>
        <taxon>Fungi</taxon>
        <taxon>Dikarya</taxon>
        <taxon>Ascomycota</taxon>
        <taxon>Pezizomycotina</taxon>
        <taxon>Sordariomycetes</taxon>
        <taxon>Sordariomycetidae</taxon>
        <taxon>Diaporthales</taxon>
        <taxon>Cytosporaceae</taxon>
        <taxon>Cytospora</taxon>
    </lineage>
</organism>